<sequence length="454" mass="49363">MPNTFKLVAATGMLGSGFRAESIDKAIELGAQMIGCDAGSTDSGPNGLAQGKSHFSVAAVRRDVSNMLGRAVKARIPLVIGSAGTSGSDKSLASLVEIVRDIAREQDLHFKLAIIHSELSKDVVLEHVRGGRSRPLTPSKPLTDEDVDESLHIVAMMGVEPIQEALKAGAQVVLAGRSSDTSIYAALPLMKGFDPAVVWHMAKILECGAAAVAVRLAPDSMMAVLHEDSFDVFPMRDDYRCTPQSVASHTLYENADPFDLKEPSGTLITRDSKYQAVSDRAVNVSGSRFEPASEYTIKIEGVRQRGWSTIIPGAVRDPYIISNLDSWLAQLNENIKIRLSNTIGDKKYEIVTRVYGRNGVMGELEPDPTIKGHEILILWDIISESQELSHTIASSVSHLAVHNPIPKWNGLISGVAYPYSPNEINRGPVYEFHLNHVLVPDSPTSLFSTEFEEL</sequence>
<dbReference type="InterPro" id="IPR010839">
    <property type="entry name" value="AtuA_N"/>
</dbReference>
<dbReference type="Pfam" id="PF07287">
    <property type="entry name" value="AtuA"/>
    <property type="match status" value="1"/>
</dbReference>
<organism evidence="2 3">
    <name type="scientific">Paraburkholderia dipogonis</name>
    <dbReference type="NCBI Taxonomy" id="1211383"/>
    <lineage>
        <taxon>Bacteria</taxon>
        <taxon>Pseudomonadati</taxon>
        <taxon>Pseudomonadota</taxon>
        <taxon>Betaproteobacteria</taxon>
        <taxon>Burkholderiales</taxon>
        <taxon>Burkholderiaceae</taxon>
        <taxon>Paraburkholderia</taxon>
    </lineage>
</organism>
<proteinExistence type="predicted"/>
<evidence type="ECO:0000313" key="2">
    <source>
        <dbReference type="EMBL" id="MFM0007041.1"/>
    </source>
</evidence>
<keyword evidence="3" id="KW-1185">Reference proteome</keyword>
<feature type="domain" description="Acyclic terpene utilisation N-terminal" evidence="1">
    <location>
        <begin position="64"/>
        <end position="187"/>
    </location>
</feature>
<dbReference type="Proteomes" id="UP001629230">
    <property type="component" value="Unassembled WGS sequence"/>
</dbReference>
<comment type="caution">
    <text evidence="2">The sequence shown here is derived from an EMBL/GenBank/DDBJ whole genome shotgun (WGS) entry which is preliminary data.</text>
</comment>
<accession>A0ABW9B5B7</accession>
<dbReference type="RefSeq" id="WP_408181561.1">
    <property type="nucleotide sequence ID" value="NZ_JAQQEZ010000051.1"/>
</dbReference>
<reference evidence="2 3" key="1">
    <citation type="journal article" date="2024" name="Chem. Sci.">
        <title>Discovery of megapolipeptins by genome mining of a Burkholderiales bacteria collection.</title>
        <authorList>
            <person name="Paulo B.S."/>
            <person name="Recchia M.J.J."/>
            <person name="Lee S."/>
            <person name="Fergusson C.H."/>
            <person name="Romanowski S.B."/>
            <person name="Hernandez A."/>
            <person name="Krull N."/>
            <person name="Liu D.Y."/>
            <person name="Cavanagh H."/>
            <person name="Bos A."/>
            <person name="Gray C.A."/>
            <person name="Murphy B.T."/>
            <person name="Linington R.G."/>
            <person name="Eustaquio A.S."/>
        </authorList>
    </citation>
    <scope>NUCLEOTIDE SEQUENCE [LARGE SCALE GENOMIC DNA]</scope>
    <source>
        <strain evidence="2 3">RL17-350-BIC-A</strain>
    </source>
</reference>
<evidence type="ECO:0000313" key="3">
    <source>
        <dbReference type="Proteomes" id="UP001629230"/>
    </source>
</evidence>
<gene>
    <name evidence="2" type="ORF">PQR57_39515</name>
</gene>
<protein>
    <submittedName>
        <fullName evidence="2">Acyclic terpene utilization AtuA family protein</fullName>
    </submittedName>
</protein>
<dbReference type="EMBL" id="JAQQEZ010000051">
    <property type="protein sequence ID" value="MFM0007041.1"/>
    <property type="molecule type" value="Genomic_DNA"/>
</dbReference>
<evidence type="ECO:0000259" key="1">
    <source>
        <dbReference type="Pfam" id="PF07287"/>
    </source>
</evidence>
<name>A0ABW9B5B7_9BURK</name>